<reference evidence="2" key="1">
    <citation type="submission" date="2023-07" db="EMBL/GenBank/DDBJ databases">
        <title>A chromosome-level genome assembly of Lolium multiflorum.</title>
        <authorList>
            <person name="Chen Y."/>
            <person name="Copetti D."/>
            <person name="Kolliker R."/>
            <person name="Studer B."/>
        </authorList>
    </citation>
    <scope>NUCLEOTIDE SEQUENCE</scope>
    <source>
        <strain evidence="2">02402/16</strain>
        <tissue evidence="2">Leaf</tissue>
    </source>
</reference>
<evidence type="ECO:0000313" key="2">
    <source>
        <dbReference type="EMBL" id="KAK1698042.1"/>
    </source>
</evidence>
<dbReference type="PANTHER" id="PTHR31286">
    <property type="entry name" value="GLYCINE-RICH CELL WALL STRUCTURAL PROTEIN 1.8-LIKE"/>
    <property type="match status" value="1"/>
</dbReference>
<evidence type="ECO:0000313" key="3">
    <source>
        <dbReference type="Proteomes" id="UP001231189"/>
    </source>
</evidence>
<name>A0AAD8X8G4_LOLMU</name>
<dbReference type="InterPro" id="IPR040256">
    <property type="entry name" value="At4g02000-like"/>
</dbReference>
<dbReference type="AlphaFoldDB" id="A0AAD8X8G4"/>
<accession>A0AAD8X8G4</accession>
<dbReference type="Proteomes" id="UP001231189">
    <property type="component" value="Unassembled WGS sequence"/>
</dbReference>
<protein>
    <recommendedName>
        <fullName evidence="4">DUF4283 domain-containing protein</fullName>
    </recommendedName>
</protein>
<feature type="compositionally biased region" description="Polar residues" evidence="1">
    <location>
        <begin position="1"/>
        <end position="13"/>
    </location>
</feature>
<dbReference type="EMBL" id="JAUUTY010000001">
    <property type="protein sequence ID" value="KAK1698042.1"/>
    <property type="molecule type" value="Genomic_DNA"/>
</dbReference>
<comment type="caution">
    <text evidence="2">The sequence shown here is derived from an EMBL/GenBank/DDBJ whole genome shotgun (WGS) entry which is preliminary data.</text>
</comment>
<feature type="region of interest" description="Disordered" evidence="1">
    <location>
        <begin position="1"/>
        <end position="22"/>
    </location>
</feature>
<dbReference type="PANTHER" id="PTHR31286:SF167">
    <property type="entry name" value="OS09G0268800 PROTEIN"/>
    <property type="match status" value="1"/>
</dbReference>
<gene>
    <name evidence="2" type="ORF">QYE76_014739</name>
</gene>
<keyword evidence="3" id="KW-1185">Reference proteome</keyword>
<sequence length="195" mass="22162">MATPPSSSTNHASGSGGKKSETLDDMLLRLGIEEDEYDDLVLEEEEEVPKLGIKWMALAKVHTTNFFSPQTFEHHMKIAWSPAKEVIFQQLEENLFTVQCNCLGDWLKVSKGGPWLFRQFAVSIEPYDGLANPETIDLNFITTWIQIHKIPVGYRKKSFITNLTEKKVGKVIDLQLELQGAGNFIRVKLKLDVRK</sequence>
<proteinExistence type="predicted"/>
<evidence type="ECO:0008006" key="4">
    <source>
        <dbReference type="Google" id="ProtNLM"/>
    </source>
</evidence>
<evidence type="ECO:0000256" key="1">
    <source>
        <dbReference type="SAM" id="MobiDB-lite"/>
    </source>
</evidence>
<organism evidence="2 3">
    <name type="scientific">Lolium multiflorum</name>
    <name type="common">Italian ryegrass</name>
    <name type="synonym">Lolium perenne subsp. multiflorum</name>
    <dbReference type="NCBI Taxonomy" id="4521"/>
    <lineage>
        <taxon>Eukaryota</taxon>
        <taxon>Viridiplantae</taxon>
        <taxon>Streptophyta</taxon>
        <taxon>Embryophyta</taxon>
        <taxon>Tracheophyta</taxon>
        <taxon>Spermatophyta</taxon>
        <taxon>Magnoliopsida</taxon>
        <taxon>Liliopsida</taxon>
        <taxon>Poales</taxon>
        <taxon>Poaceae</taxon>
        <taxon>BOP clade</taxon>
        <taxon>Pooideae</taxon>
        <taxon>Poodae</taxon>
        <taxon>Poeae</taxon>
        <taxon>Poeae Chloroplast Group 2 (Poeae type)</taxon>
        <taxon>Loliodinae</taxon>
        <taxon>Loliinae</taxon>
        <taxon>Lolium</taxon>
    </lineage>
</organism>